<feature type="disulfide bond" evidence="16">
    <location>
        <begin position="171"/>
        <end position="183"/>
    </location>
</feature>
<dbReference type="InterPro" id="IPR009030">
    <property type="entry name" value="Growth_fac_rcpt_cys_sf"/>
</dbReference>
<evidence type="ECO:0000256" key="10">
    <source>
        <dbReference type="ARBA" id="ARBA00022976"/>
    </source>
</evidence>
<evidence type="ECO:0000256" key="4">
    <source>
        <dbReference type="ARBA" id="ARBA00022692"/>
    </source>
</evidence>
<dbReference type="InterPro" id="IPR000742">
    <property type="entry name" value="EGF"/>
</dbReference>
<gene>
    <name evidence="21" type="ORF">F7725_007272</name>
</gene>
<feature type="domain" description="EGF-like" evidence="19">
    <location>
        <begin position="268"/>
        <end position="306"/>
    </location>
</feature>
<dbReference type="Gene3D" id="2.10.25.10">
    <property type="entry name" value="Laminin"/>
    <property type="match status" value="6"/>
</dbReference>
<dbReference type="SUPFAM" id="SSF57184">
    <property type="entry name" value="Growth factor receptor domain"/>
    <property type="match status" value="1"/>
</dbReference>
<keyword evidence="13 15" id="KW-1015">Disulfide bond</keyword>
<evidence type="ECO:0000256" key="13">
    <source>
        <dbReference type="ARBA" id="ARBA00023157"/>
    </source>
</evidence>
<dbReference type="InterPro" id="IPR001881">
    <property type="entry name" value="EGF-like_Ca-bd_dom"/>
</dbReference>
<keyword evidence="5 17" id="KW-0732">Signal</keyword>
<keyword evidence="11 17" id="KW-1133">Transmembrane helix</keyword>
<reference evidence="21 22" key="1">
    <citation type="submission" date="2020-03" db="EMBL/GenBank/DDBJ databases">
        <title>Dissostichus mawsoni Genome sequencing and assembly.</title>
        <authorList>
            <person name="Park H."/>
        </authorList>
    </citation>
    <scope>NUCLEOTIDE SEQUENCE [LARGE SCALE GENOMIC DNA]</scope>
    <source>
        <strain evidence="21">DM0001</strain>
        <tissue evidence="21">Muscle</tissue>
    </source>
</reference>
<dbReference type="PANTHER" id="PTHR24049">
    <property type="entry name" value="CRUMBS FAMILY MEMBER"/>
    <property type="match status" value="1"/>
</dbReference>
<feature type="domain" description="EGF-like" evidence="19">
    <location>
        <begin position="308"/>
        <end position="344"/>
    </location>
</feature>
<dbReference type="GO" id="GO:0009888">
    <property type="term" value="P:tissue development"/>
    <property type="evidence" value="ECO:0007669"/>
    <property type="project" value="UniProtKB-ARBA"/>
</dbReference>
<dbReference type="GO" id="GO:0032991">
    <property type="term" value="C:protein-containing complex"/>
    <property type="evidence" value="ECO:0007669"/>
    <property type="project" value="TreeGrafter"/>
</dbReference>
<evidence type="ECO:0000259" key="20">
    <source>
        <dbReference type="PROSITE" id="PS51051"/>
    </source>
</evidence>
<evidence type="ECO:0000256" key="1">
    <source>
        <dbReference type="ARBA" id="ARBA00004479"/>
    </source>
</evidence>
<evidence type="ECO:0000256" key="18">
    <source>
        <dbReference type="SAM" id="SignalP"/>
    </source>
</evidence>
<dbReference type="FunFam" id="2.10.25.10:FF:000064">
    <property type="entry name" value="Delta-like protein"/>
    <property type="match status" value="1"/>
</dbReference>
<dbReference type="InterPro" id="IPR018097">
    <property type="entry name" value="EGF_Ca-bd_CS"/>
</dbReference>
<dbReference type="FunFam" id="2.10.25.10:FF:000368">
    <property type="entry name" value="Delta-like 3 (Drosophila), isoform CRA_b"/>
    <property type="match status" value="1"/>
</dbReference>
<dbReference type="Pfam" id="PF00008">
    <property type="entry name" value="EGF"/>
    <property type="match status" value="4"/>
</dbReference>
<evidence type="ECO:0000313" key="22">
    <source>
        <dbReference type="Proteomes" id="UP000518266"/>
    </source>
</evidence>
<feature type="disulfide bond" evidence="15">
    <location>
        <begin position="296"/>
        <end position="305"/>
    </location>
</feature>
<feature type="domain" description="EGF-like" evidence="19">
    <location>
        <begin position="418"/>
        <end position="454"/>
    </location>
</feature>
<dbReference type="PROSITE" id="PS50026">
    <property type="entry name" value="EGF_3"/>
    <property type="match status" value="5"/>
</dbReference>
<dbReference type="Pfam" id="PF01414">
    <property type="entry name" value="DSL"/>
    <property type="match status" value="1"/>
</dbReference>
<dbReference type="Gene3D" id="2.60.40.3510">
    <property type="match status" value="1"/>
</dbReference>
<comment type="function">
    <text evidence="17">Putative Notch ligand involved in the mediation of Notch signaling.</text>
</comment>
<keyword evidence="6 17" id="KW-0677">Repeat</keyword>
<dbReference type="PROSITE" id="PS00022">
    <property type="entry name" value="EGF_1"/>
    <property type="match status" value="5"/>
</dbReference>
<dbReference type="Pfam" id="PF07657">
    <property type="entry name" value="MNNL"/>
    <property type="match status" value="1"/>
</dbReference>
<evidence type="ECO:0000256" key="9">
    <source>
        <dbReference type="ARBA" id="ARBA00022843"/>
    </source>
</evidence>
<dbReference type="PROSITE" id="PS01187">
    <property type="entry name" value="EGF_CA"/>
    <property type="match status" value="2"/>
</dbReference>
<comment type="subcellular location">
    <subcellularLocation>
        <location evidence="1 17">Membrane</location>
        <topology evidence="1 17">Single-pass type I membrane protein</topology>
    </subcellularLocation>
</comment>
<dbReference type="Gene3D" id="2.10.25.140">
    <property type="match status" value="1"/>
</dbReference>
<protein>
    <recommendedName>
        <fullName evidence="17">Delta-like protein</fullName>
    </recommendedName>
</protein>
<evidence type="ECO:0000256" key="11">
    <source>
        <dbReference type="ARBA" id="ARBA00022989"/>
    </source>
</evidence>
<evidence type="ECO:0000256" key="8">
    <source>
        <dbReference type="ARBA" id="ARBA00022837"/>
    </source>
</evidence>
<sequence length="554" mass="60435">MAHLHLRYLLALALVHVVCSSGVFELKINSYHTAQRICRRHRDCHIFFRICLKHPEDVISAEPPCTFGTGHTNVIRADHTSISSSAPIRVPFHFKWPGTFSLIIEAWNAENPTEYTDNQNNLVSRLATRRRLAIGEDWSQDVHFGEQSELRYSYHVFCDEYYFGDGCAEYCRPRDDTLGHYTCDEEGNRICLEGWKETTALNVTICSADCSEKPVTARPLGAVLVAWVGRAPSATECVRYPGCLHGTCGQPWQCTCQEGWGGLFCDQDLNYCTNHKPCANGATCTNTGQGSYTCTCRPGFGGTNCELETNECDSNPCKNGGSCNDLENDYSCSCPQGFYGKNCEIIAMTCADGPCFNGGTCVEAMTGGYTCRCPPSYTGSNCEKKLDRCSNRPCLNGGDCLDLGQSVLCRCKAGFTVNIDDCASTPCQNAGTCQDGVNGYTCSCTLGYTGKNCSVRSTMPVESSHARTGHLLHPLHRAVFASAPKASWVPAVSSPCSPASSPPCVKPPTLLRHPHRLLHPGRPGAGPAGRYHLLRRRRRLQGGSSSATLQSTMT</sequence>
<dbReference type="GO" id="GO:0045197">
    <property type="term" value="P:establishment or maintenance of epithelial cell apical/basal polarity"/>
    <property type="evidence" value="ECO:0007669"/>
    <property type="project" value="TreeGrafter"/>
</dbReference>
<dbReference type="GO" id="GO:0007157">
    <property type="term" value="P:heterophilic cell-cell adhesion via plasma membrane cell adhesion molecules"/>
    <property type="evidence" value="ECO:0007669"/>
    <property type="project" value="TreeGrafter"/>
</dbReference>
<dbReference type="FunFam" id="2.60.40.3510:FF:000004">
    <property type="entry name" value="Delta-like protein"/>
    <property type="match status" value="1"/>
</dbReference>
<dbReference type="FunFam" id="2.10.25.10:FF:000004">
    <property type="entry name" value="Neurogenic locus notch 1"/>
    <property type="match status" value="1"/>
</dbReference>
<feature type="domain" description="EGF-like" evidence="19">
    <location>
        <begin position="385"/>
        <end position="417"/>
    </location>
</feature>
<dbReference type="GO" id="GO:0007219">
    <property type="term" value="P:Notch signaling pathway"/>
    <property type="evidence" value="ECO:0007669"/>
    <property type="project" value="UniProtKB-KW"/>
</dbReference>
<dbReference type="InterPro" id="IPR011651">
    <property type="entry name" value="Notch_ligand_N"/>
</dbReference>
<keyword evidence="12 17" id="KW-0472">Membrane</keyword>
<feature type="signal peptide" evidence="18">
    <location>
        <begin position="1"/>
        <end position="20"/>
    </location>
</feature>
<dbReference type="GO" id="GO:0030154">
    <property type="term" value="P:cell differentiation"/>
    <property type="evidence" value="ECO:0007669"/>
    <property type="project" value="UniProtKB-KW"/>
</dbReference>
<dbReference type="Pfam" id="PF21700">
    <property type="entry name" value="EGF_DL_JAG"/>
    <property type="match status" value="1"/>
</dbReference>
<feature type="disulfide bond" evidence="15">
    <location>
        <begin position="373"/>
        <end position="382"/>
    </location>
</feature>
<keyword evidence="14" id="KW-0325">Glycoprotein</keyword>
<keyword evidence="3 15" id="KW-0245">EGF-like domain</keyword>
<dbReference type="Pfam" id="PF12661">
    <property type="entry name" value="hEGF"/>
    <property type="match status" value="1"/>
</dbReference>
<dbReference type="EMBL" id="JAAKFY010000020">
    <property type="protein sequence ID" value="KAF3841410.1"/>
    <property type="molecule type" value="Genomic_DNA"/>
</dbReference>
<comment type="caution">
    <text evidence="21">The sequence shown here is derived from an EMBL/GenBank/DDBJ whole genome shotgun (WGS) entry which is preliminary data.</text>
</comment>
<feature type="disulfide bond" evidence="16">
    <location>
        <begin position="158"/>
        <end position="167"/>
    </location>
</feature>
<name>A0A7J5XWB0_DISMA</name>
<dbReference type="PROSITE" id="PS01186">
    <property type="entry name" value="EGF_2"/>
    <property type="match status" value="4"/>
</dbReference>
<evidence type="ECO:0000256" key="2">
    <source>
        <dbReference type="ARBA" id="ARBA00022473"/>
    </source>
</evidence>
<keyword evidence="9" id="KW-0832">Ubl conjugation</keyword>
<evidence type="ECO:0000256" key="6">
    <source>
        <dbReference type="ARBA" id="ARBA00022737"/>
    </source>
</evidence>
<dbReference type="GO" id="GO:0048731">
    <property type="term" value="P:system development"/>
    <property type="evidence" value="ECO:0007669"/>
    <property type="project" value="UniProtKB-ARBA"/>
</dbReference>
<evidence type="ECO:0000256" key="12">
    <source>
        <dbReference type="ARBA" id="ARBA00023136"/>
    </source>
</evidence>
<evidence type="ECO:0000256" key="5">
    <source>
        <dbReference type="ARBA" id="ARBA00022729"/>
    </source>
</evidence>
<dbReference type="SUPFAM" id="SSF57196">
    <property type="entry name" value="EGF/Laminin"/>
    <property type="match status" value="3"/>
</dbReference>
<evidence type="ECO:0000256" key="7">
    <source>
        <dbReference type="ARBA" id="ARBA00022782"/>
    </source>
</evidence>
<dbReference type="OrthoDB" id="283575at2759"/>
<dbReference type="GO" id="GO:0005886">
    <property type="term" value="C:plasma membrane"/>
    <property type="evidence" value="ECO:0007669"/>
    <property type="project" value="TreeGrafter"/>
</dbReference>
<evidence type="ECO:0000313" key="21">
    <source>
        <dbReference type="EMBL" id="KAF3841410.1"/>
    </source>
</evidence>
<keyword evidence="22" id="KW-1185">Reference proteome</keyword>
<dbReference type="PROSITE" id="PS00010">
    <property type="entry name" value="ASX_HYDROXYL"/>
    <property type="match status" value="2"/>
</dbReference>
<evidence type="ECO:0000256" key="15">
    <source>
        <dbReference type="PROSITE-ProRule" id="PRU00076"/>
    </source>
</evidence>
<dbReference type="InterPro" id="IPR013032">
    <property type="entry name" value="EGF-like_CS"/>
</dbReference>
<keyword evidence="7" id="KW-0221">Differentiation</keyword>
<dbReference type="AlphaFoldDB" id="A0A7J5XWB0"/>
<dbReference type="InterPro" id="IPR000152">
    <property type="entry name" value="EGF-type_Asp/Asn_hydroxyl_site"/>
</dbReference>
<dbReference type="InterPro" id="IPR001774">
    <property type="entry name" value="DSL"/>
</dbReference>
<evidence type="ECO:0000256" key="3">
    <source>
        <dbReference type="ARBA" id="ARBA00022536"/>
    </source>
</evidence>
<accession>A0A7J5XWB0</accession>
<keyword evidence="4 17" id="KW-0812">Transmembrane</keyword>
<dbReference type="SMART" id="SM00179">
    <property type="entry name" value="EGF_CA"/>
    <property type="match status" value="4"/>
</dbReference>
<evidence type="ECO:0000259" key="19">
    <source>
        <dbReference type="PROSITE" id="PS50026"/>
    </source>
</evidence>
<evidence type="ECO:0000256" key="17">
    <source>
        <dbReference type="RuleBase" id="RU280815"/>
    </source>
</evidence>
<dbReference type="FunFam" id="2.10.25.10:FF:000012">
    <property type="entry name" value="Delta-like protein"/>
    <property type="match status" value="1"/>
</dbReference>
<dbReference type="FunFam" id="2.10.25.10:FF:000347">
    <property type="entry name" value="delta-like protein 3"/>
    <property type="match status" value="1"/>
</dbReference>
<dbReference type="Proteomes" id="UP000518266">
    <property type="component" value="Unassembled WGS sequence"/>
</dbReference>
<proteinExistence type="predicted"/>
<feature type="disulfide bond" evidence="15">
    <location>
        <begin position="444"/>
        <end position="453"/>
    </location>
</feature>
<dbReference type="PANTHER" id="PTHR24049:SF37">
    <property type="entry name" value="DELTA-LIKE PROTEIN"/>
    <property type="match status" value="1"/>
</dbReference>
<dbReference type="GO" id="GO:0048513">
    <property type="term" value="P:animal organ development"/>
    <property type="evidence" value="ECO:0007669"/>
    <property type="project" value="UniProtKB-ARBA"/>
</dbReference>
<keyword evidence="8" id="KW-0106">Calcium</keyword>
<keyword evidence="10" id="KW-0914">Notch signaling pathway</keyword>
<keyword evidence="2 17" id="KW-0217">Developmental protein</keyword>
<evidence type="ECO:0000256" key="16">
    <source>
        <dbReference type="PROSITE-ProRule" id="PRU00377"/>
    </source>
</evidence>
<dbReference type="SMART" id="SM00181">
    <property type="entry name" value="EGF"/>
    <property type="match status" value="6"/>
</dbReference>
<dbReference type="FunFam" id="2.10.25.140:FF:000001">
    <property type="entry name" value="Delta-like protein"/>
    <property type="match status" value="1"/>
</dbReference>
<evidence type="ECO:0000256" key="14">
    <source>
        <dbReference type="ARBA" id="ARBA00023180"/>
    </source>
</evidence>
<feature type="domain" description="DSL" evidence="20">
    <location>
        <begin position="156"/>
        <end position="200"/>
    </location>
</feature>
<feature type="domain" description="EGF-like" evidence="19">
    <location>
        <begin position="346"/>
        <end position="383"/>
    </location>
</feature>
<feature type="chain" id="PRO_5029481499" description="Delta-like protein" evidence="18">
    <location>
        <begin position="21"/>
        <end position="554"/>
    </location>
</feature>
<comment type="caution">
    <text evidence="15">Lacks conserved residue(s) required for the propagation of feature annotation.</text>
</comment>
<organism evidence="21 22">
    <name type="scientific">Dissostichus mawsoni</name>
    <name type="common">Antarctic cod</name>
    <dbReference type="NCBI Taxonomy" id="36200"/>
    <lineage>
        <taxon>Eukaryota</taxon>
        <taxon>Metazoa</taxon>
        <taxon>Chordata</taxon>
        <taxon>Craniata</taxon>
        <taxon>Vertebrata</taxon>
        <taxon>Euteleostomi</taxon>
        <taxon>Actinopterygii</taxon>
        <taxon>Neopterygii</taxon>
        <taxon>Teleostei</taxon>
        <taxon>Neoteleostei</taxon>
        <taxon>Acanthomorphata</taxon>
        <taxon>Eupercaria</taxon>
        <taxon>Perciformes</taxon>
        <taxon>Notothenioidei</taxon>
        <taxon>Nototheniidae</taxon>
        <taxon>Dissostichus</taxon>
    </lineage>
</organism>
<dbReference type="CDD" id="cd00054">
    <property type="entry name" value="EGF_CA"/>
    <property type="match status" value="4"/>
</dbReference>
<dbReference type="InterPro" id="IPR051022">
    <property type="entry name" value="Notch_Cell-Fate_Det"/>
</dbReference>
<dbReference type="SMART" id="SM00051">
    <property type="entry name" value="DSL"/>
    <property type="match status" value="1"/>
</dbReference>
<feature type="disulfide bond" evidence="15">
    <location>
        <begin position="334"/>
        <end position="343"/>
    </location>
</feature>
<dbReference type="GO" id="GO:0005509">
    <property type="term" value="F:calcium ion binding"/>
    <property type="evidence" value="ECO:0007669"/>
    <property type="project" value="InterPro"/>
</dbReference>
<dbReference type="PROSITE" id="PS51051">
    <property type="entry name" value="DSL"/>
    <property type="match status" value="1"/>
</dbReference>
<dbReference type="PRINTS" id="PR00010">
    <property type="entry name" value="EGFBLOOD"/>
</dbReference>